<dbReference type="PANTHER" id="PTHR42910:SF1">
    <property type="entry name" value="MAJOR FACILITATOR SUPERFAMILY (MFS) PROFILE DOMAIN-CONTAINING PROTEIN"/>
    <property type="match status" value="1"/>
</dbReference>
<protein>
    <submittedName>
        <fullName evidence="6">Predicted arabinose efflux permease, MFS family</fullName>
    </submittedName>
</protein>
<feature type="transmembrane region" description="Helical" evidence="4">
    <location>
        <begin position="335"/>
        <end position="353"/>
    </location>
</feature>
<name>A0A1I3UZK5_9FLAO</name>
<keyword evidence="2 4" id="KW-1133">Transmembrane helix</keyword>
<reference evidence="7" key="1">
    <citation type="submission" date="2016-10" db="EMBL/GenBank/DDBJ databases">
        <authorList>
            <person name="Varghese N."/>
            <person name="Submissions S."/>
        </authorList>
    </citation>
    <scope>NUCLEOTIDE SEQUENCE [LARGE SCALE GENOMIC DNA]</scope>
    <source>
        <strain evidence="7">DSM 26542</strain>
    </source>
</reference>
<dbReference type="STRING" id="1150112.SAMN04487893_12026"/>
<evidence type="ECO:0000256" key="3">
    <source>
        <dbReference type="ARBA" id="ARBA00023136"/>
    </source>
</evidence>
<feature type="transmembrane region" description="Helical" evidence="4">
    <location>
        <begin position="7"/>
        <end position="25"/>
    </location>
</feature>
<dbReference type="SUPFAM" id="SSF103473">
    <property type="entry name" value="MFS general substrate transporter"/>
    <property type="match status" value="1"/>
</dbReference>
<dbReference type="GO" id="GO:0022857">
    <property type="term" value="F:transmembrane transporter activity"/>
    <property type="evidence" value="ECO:0007669"/>
    <property type="project" value="InterPro"/>
</dbReference>
<feature type="transmembrane region" description="Helical" evidence="4">
    <location>
        <begin position="297"/>
        <end position="315"/>
    </location>
</feature>
<dbReference type="CDD" id="cd17324">
    <property type="entry name" value="MFS_NepI_like"/>
    <property type="match status" value="1"/>
</dbReference>
<dbReference type="OrthoDB" id="9815356at2"/>
<feature type="transmembrane region" description="Helical" evidence="4">
    <location>
        <begin position="161"/>
        <end position="180"/>
    </location>
</feature>
<dbReference type="InterPro" id="IPR036259">
    <property type="entry name" value="MFS_trans_sf"/>
</dbReference>
<proteinExistence type="predicted"/>
<feature type="transmembrane region" description="Helical" evidence="4">
    <location>
        <begin position="130"/>
        <end position="155"/>
    </location>
</feature>
<organism evidence="6 7">
    <name type="scientific">Myroides guanonis</name>
    <dbReference type="NCBI Taxonomy" id="1150112"/>
    <lineage>
        <taxon>Bacteria</taxon>
        <taxon>Pseudomonadati</taxon>
        <taxon>Bacteroidota</taxon>
        <taxon>Flavobacteriia</taxon>
        <taxon>Flavobacteriales</taxon>
        <taxon>Flavobacteriaceae</taxon>
        <taxon>Myroides</taxon>
    </lineage>
</organism>
<evidence type="ECO:0000259" key="5">
    <source>
        <dbReference type="PROSITE" id="PS50850"/>
    </source>
</evidence>
<sequence length="384" mass="41627">MSLSKSNVFFMAAVTGLIVANLYYGQPLIVLMAQDFGISESLAGTTTYLAQAGYAIGMLMMIPLGDKIERKKQIVITSIFAVLALILVATAKNFVLLQIAFFLIGVSSIVPQLILPMAVSLSDAKQQGQVIGTVMSGLLIGILISRTVSGFIGSWLGWREMFWIAAVIGLILVVLMWIILPQNSPTFSGGYKELYKSLWLLWKEQVVLREASWINSLSFAQFGAFWTTMVLLLSATPFEFNSATIGLFGLVGACGAFAAPLVGKIGGKGNSGMLILAGIVMLLISFAVFYFSQTSVLGMIVGIVLLDLGLQVVHVSNQTRIYGLLPEARNRLNTVFMSFSFMGTAFGSAFGLYMWNYFAWTGVCIAGAFLALLSLILYALRRSK</sequence>
<keyword evidence="1 4" id="KW-0812">Transmembrane</keyword>
<dbReference type="EMBL" id="FORU01000020">
    <property type="protein sequence ID" value="SFJ87307.1"/>
    <property type="molecule type" value="Genomic_DNA"/>
</dbReference>
<keyword evidence="3 4" id="KW-0472">Membrane</keyword>
<evidence type="ECO:0000313" key="7">
    <source>
        <dbReference type="Proteomes" id="UP000243887"/>
    </source>
</evidence>
<dbReference type="InterPro" id="IPR020846">
    <property type="entry name" value="MFS_dom"/>
</dbReference>
<feature type="transmembrane region" description="Helical" evidence="4">
    <location>
        <begin position="45"/>
        <end position="62"/>
    </location>
</feature>
<feature type="transmembrane region" description="Helical" evidence="4">
    <location>
        <begin position="359"/>
        <end position="380"/>
    </location>
</feature>
<feature type="transmembrane region" description="Helical" evidence="4">
    <location>
        <begin position="274"/>
        <end position="291"/>
    </location>
</feature>
<dbReference type="PANTHER" id="PTHR42910">
    <property type="entry name" value="TRANSPORTER SCO4007-RELATED"/>
    <property type="match status" value="1"/>
</dbReference>
<feature type="transmembrane region" description="Helical" evidence="4">
    <location>
        <begin position="74"/>
        <end position="91"/>
    </location>
</feature>
<feature type="transmembrane region" description="Helical" evidence="4">
    <location>
        <begin position="97"/>
        <end position="118"/>
    </location>
</feature>
<keyword evidence="7" id="KW-1185">Reference proteome</keyword>
<dbReference type="AlphaFoldDB" id="A0A1I3UZK5"/>
<dbReference type="Proteomes" id="UP000243887">
    <property type="component" value="Unassembled WGS sequence"/>
</dbReference>
<feature type="transmembrane region" description="Helical" evidence="4">
    <location>
        <begin position="240"/>
        <end position="262"/>
    </location>
</feature>
<accession>A0A1I3UZK5</accession>
<dbReference type="RefSeq" id="WP_090681359.1">
    <property type="nucleotide sequence ID" value="NZ_FORU01000020.1"/>
</dbReference>
<feature type="transmembrane region" description="Helical" evidence="4">
    <location>
        <begin position="213"/>
        <end position="234"/>
    </location>
</feature>
<dbReference type="InterPro" id="IPR011701">
    <property type="entry name" value="MFS"/>
</dbReference>
<evidence type="ECO:0000256" key="1">
    <source>
        <dbReference type="ARBA" id="ARBA00022692"/>
    </source>
</evidence>
<evidence type="ECO:0000256" key="2">
    <source>
        <dbReference type="ARBA" id="ARBA00022989"/>
    </source>
</evidence>
<gene>
    <name evidence="6" type="ORF">SAMN04487893_12026</name>
</gene>
<feature type="domain" description="Major facilitator superfamily (MFS) profile" evidence="5">
    <location>
        <begin position="1"/>
        <end position="384"/>
    </location>
</feature>
<dbReference type="PROSITE" id="PS50850">
    <property type="entry name" value="MFS"/>
    <property type="match status" value="1"/>
</dbReference>
<dbReference type="Pfam" id="PF07690">
    <property type="entry name" value="MFS_1"/>
    <property type="match status" value="1"/>
</dbReference>
<dbReference type="Gene3D" id="1.20.1250.20">
    <property type="entry name" value="MFS general substrate transporter like domains"/>
    <property type="match status" value="1"/>
</dbReference>
<evidence type="ECO:0000256" key="4">
    <source>
        <dbReference type="SAM" id="Phobius"/>
    </source>
</evidence>
<evidence type="ECO:0000313" key="6">
    <source>
        <dbReference type="EMBL" id="SFJ87307.1"/>
    </source>
</evidence>